<proteinExistence type="predicted"/>
<sequence>MTKWLLDAVSHAFGAVWGSKLGTQPRENHASELLGVTPKTSLHRSSLIRSSLFPIPDSLLPTPYSLLPKT</sequence>
<comment type="caution">
    <text evidence="1">The sequence shown here is derived from an EMBL/GenBank/DDBJ whole genome shotgun (WGS) entry which is preliminary data.</text>
</comment>
<dbReference type="AlphaFoldDB" id="A0A1U7N8U1"/>
<evidence type="ECO:0000313" key="2">
    <source>
        <dbReference type="Proteomes" id="UP000186657"/>
    </source>
</evidence>
<dbReference type="RefSeq" id="WP_075904306.1">
    <property type="nucleotide sequence ID" value="NZ_MKZS01000001.1"/>
</dbReference>
<reference evidence="1 2" key="1">
    <citation type="submission" date="2016-10" db="EMBL/GenBank/DDBJ databases">
        <title>Comparative genomics uncovers the prolific and rare metabolic potential of the cyanobacterial genus Moorea.</title>
        <authorList>
            <person name="Leao T."/>
            <person name="Castelao G."/>
            <person name="Korobeynikov A."/>
            <person name="Monroe E.A."/>
            <person name="Podell S."/>
            <person name="Glukhov E."/>
            <person name="Allen E."/>
            <person name="Gerwick W.H."/>
            <person name="Gerwick L."/>
        </authorList>
    </citation>
    <scope>NUCLEOTIDE SEQUENCE [LARGE SCALE GENOMIC DNA]</scope>
    <source>
        <strain evidence="1 2">PNG5-198</strain>
    </source>
</reference>
<dbReference type="Proteomes" id="UP000186657">
    <property type="component" value="Unassembled WGS sequence"/>
</dbReference>
<keyword evidence="2" id="KW-1185">Reference proteome</keyword>
<evidence type="ECO:0000313" key="1">
    <source>
        <dbReference type="EMBL" id="OLT62369.1"/>
    </source>
</evidence>
<organism evidence="1 2">
    <name type="scientific">Moorena bouillonii PNG</name>
    <dbReference type="NCBI Taxonomy" id="568701"/>
    <lineage>
        <taxon>Bacteria</taxon>
        <taxon>Bacillati</taxon>
        <taxon>Cyanobacteriota</taxon>
        <taxon>Cyanophyceae</taxon>
        <taxon>Coleofasciculales</taxon>
        <taxon>Coleofasciculaceae</taxon>
        <taxon>Moorena</taxon>
    </lineage>
</organism>
<accession>A0A1U7N8U1</accession>
<name>A0A1U7N8U1_9CYAN</name>
<dbReference type="EMBL" id="MKZS01000001">
    <property type="protein sequence ID" value="OLT62369.1"/>
    <property type="molecule type" value="Genomic_DNA"/>
</dbReference>
<protein>
    <submittedName>
        <fullName evidence="1">Uncharacterized protein</fullName>
    </submittedName>
</protein>
<gene>
    <name evidence="1" type="ORF">BJP37_28445</name>
</gene>